<protein>
    <recommendedName>
        <fullName evidence="1">Rv2525c-like glycoside hydrolase-like domain-containing protein</fullName>
    </recommendedName>
</protein>
<proteinExistence type="predicted"/>
<gene>
    <name evidence="2" type="ORF">SAMN05421543_106178</name>
</gene>
<name>A0A1I7IET1_9BACL</name>
<dbReference type="RefSeq" id="WP_074951114.1">
    <property type="nucleotide sequence ID" value="NZ_FPBV01000006.1"/>
</dbReference>
<dbReference type="EMBL" id="FPBV01000006">
    <property type="protein sequence ID" value="SFU71439.1"/>
    <property type="molecule type" value="Genomic_DNA"/>
</dbReference>
<dbReference type="InterPro" id="IPR015020">
    <property type="entry name" value="Rv2525c-like_Glyco_Hydro-like"/>
</dbReference>
<dbReference type="SUPFAM" id="SSF51445">
    <property type="entry name" value="(Trans)glycosidases"/>
    <property type="match status" value="1"/>
</dbReference>
<dbReference type="AlphaFoldDB" id="A0A1I7IET1"/>
<reference evidence="3" key="1">
    <citation type="submission" date="2016-10" db="EMBL/GenBank/DDBJ databases">
        <authorList>
            <person name="Varghese N."/>
        </authorList>
    </citation>
    <scope>NUCLEOTIDE SEQUENCE [LARGE SCALE GENOMIC DNA]</scope>
    <source>
        <strain evidence="3">DSM 17980</strain>
    </source>
</reference>
<feature type="domain" description="Rv2525c-like glycoside hydrolase-like" evidence="1">
    <location>
        <begin position="20"/>
        <end position="184"/>
    </location>
</feature>
<accession>A0A1I7IET1</accession>
<evidence type="ECO:0000313" key="3">
    <source>
        <dbReference type="Proteomes" id="UP000183508"/>
    </source>
</evidence>
<evidence type="ECO:0000313" key="2">
    <source>
        <dbReference type="EMBL" id="SFU71439.1"/>
    </source>
</evidence>
<sequence>MTIIAKAVDCYSPLTAASAKALKAAGYVAVGRYLGHLTHGWSKALTPGEVSAIRGAGLAIISIWEGAGDKLAYFTYSQGLQDGAQAVTEAKALGQPAGTPIYFAVDFDTADRDMPQIRLYLDGVRRNLGPYKLGVYGSFRTLSNVAADYYWQTCAWSYGQISPRSCMHQSQVDTTAAGVHVDIDDVFRDPGWWPGNPLQEHTITTPEATYDVLVNGKVFRAIVVGGSTYVLWTALQATGAKYNYKGNGVMSIDGKDVQGVIYGGDTYLPWTALPGVKATKVEWAFSTQ</sequence>
<dbReference type="InterPro" id="IPR017853">
    <property type="entry name" value="GH"/>
</dbReference>
<organism evidence="2 3">
    <name type="scientific">Alicyclobacillus macrosporangiidus</name>
    <dbReference type="NCBI Taxonomy" id="392015"/>
    <lineage>
        <taxon>Bacteria</taxon>
        <taxon>Bacillati</taxon>
        <taxon>Bacillota</taxon>
        <taxon>Bacilli</taxon>
        <taxon>Bacillales</taxon>
        <taxon>Alicyclobacillaceae</taxon>
        <taxon>Alicyclobacillus</taxon>
    </lineage>
</organism>
<dbReference type="Pfam" id="PF08924">
    <property type="entry name" value="Rv2525c_GlyHyd-like"/>
    <property type="match status" value="1"/>
</dbReference>
<dbReference type="Gene3D" id="3.20.20.80">
    <property type="entry name" value="Glycosidases"/>
    <property type="match status" value="1"/>
</dbReference>
<dbReference type="OrthoDB" id="140937at2"/>
<dbReference type="STRING" id="392015.SAMN05421543_106178"/>
<dbReference type="Proteomes" id="UP000183508">
    <property type="component" value="Unassembled WGS sequence"/>
</dbReference>
<evidence type="ECO:0000259" key="1">
    <source>
        <dbReference type="Pfam" id="PF08924"/>
    </source>
</evidence>
<keyword evidence="3" id="KW-1185">Reference proteome</keyword>